<evidence type="ECO:0000256" key="2">
    <source>
        <dbReference type="ARBA" id="ARBA00022801"/>
    </source>
</evidence>
<dbReference type="Gene3D" id="3.40.1790.10">
    <property type="entry name" value="Indigoidine synthase domain"/>
    <property type="match status" value="1"/>
</dbReference>
<name>A0A428YQG9_KIBAR</name>
<feature type="active site" description="Proton donor" evidence="6">
    <location>
        <position position="24"/>
    </location>
</feature>
<dbReference type="EC" id="4.2.1.70" evidence="6"/>
<feature type="binding site" evidence="6">
    <location>
        <begin position="142"/>
        <end position="144"/>
    </location>
    <ligand>
        <name>substrate</name>
    </ligand>
</feature>
<dbReference type="GO" id="GO:0016798">
    <property type="term" value="F:hydrolase activity, acting on glycosyl bonds"/>
    <property type="evidence" value="ECO:0007669"/>
    <property type="project" value="UniProtKB-KW"/>
</dbReference>
<dbReference type="GO" id="GO:0046872">
    <property type="term" value="F:metal ion binding"/>
    <property type="evidence" value="ECO:0007669"/>
    <property type="project" value="UniProtKB-KW"/>
</dbReference>
<organism evidence="7 8">
    <name type="scientific">Kibdelosporangium aridum</name>
    <dbReference type="NCBI Taxonomy" id="2030"/>
    <lineage>
        <taxon>Bacteria</taxon>
        <taxon>Bacillati</taxon>
        <taxon>Actinomycetota</taxon>
        <taxon>Actinomycetes</taxon>
        <taxon>Pseudonocardiales</taxon>
        <taxon>Pseudonocardiaceae</taxon>
        <taxon>Kibdelosporangium</taxon>
    </lineage>
</organism>
<evidence type="ECO:0000313" key="7">
    <source>
        <dbReference type="EMBL" id="RSM70646.1"/>
    </source>
</evidence>
<evidence type="ECO:0000256" key="5">
    <source>
        <dbReference type="ARBA" id="ARBA00023295"/>
    </source>
</evidence>
<reference evidence="7 8" key="1">
    <citation type="submission" date="2018-05" db="EMBL/GenBank/DDBJ databases">
        <title>Evolution of GPA BGCs.</title>
        <authorList>
            <person name="Waglechner N."/>
            <person name="Wright G.D."/>
        </authorList>
    </citation>
    <scope>NUCLEOTIDE SEQUENCE [LARGE SCALE GENOMIC DNA]</scope>
    <source>
        <strain evidence="7 8">A82846</strain>
    </source>
</reference>
<dbReference type="GO" id="GO:0004730">
    <property type="term" value="F:pseudouridylate synthase activity"/>
    <property type="evidence" value="ECO:0007669"/>
    <property type="project" value="UniProtKB-UniRule"/>
</dbReference>
<dbReference type="RefSeq" id="WP_037262030.1">
    <property type="nucleotide sequence ID" value="NZ_QHKI01000065.1"/>
</dbReference>
<keyword evidence="4 6" id="KW-0456">Lyase</keyword>
<gene>
    <name evidence="6" type="primary">psuG</name>
    <name evidence="7" type="ORF">DMH04_44340</name>
</gene>
<dbReference type="HAMAP" id="MF_01876">
    <property type="entry name" value="PsiMP_glycosidase"/>
    <property type="match status" value="1"/>
</dbReference>
<evidence type="ECO:0000313" key="8">
    <source>
        <dbReference type="Proteomes" id="UP000287547"/>
    </source>
</evidence>
<dbReference type="InterPro" id="IPR022830">
    <property type="entry name" value="Indigdn_synthA-like"/>
</dbReference>
<keyword evidence="2 6" id="KW-0378">Hydrolase</keyword>
<keyword evidence="5 6" id="KW-0326">Glycosidase</keyword>
<evidence type="ECO:0000256" key="4">
    <source>
        <dbReference type="ARBA" id="ARBA00023239"/>
    </source>
</evidence>
<feature type="active site" description="Nucleophile" evidence="6">
    <location>
        <position position="161"/>
    </location>
</feature>
<feature type="binding site" evidence="6">
    <location>
        <position position="140"/>
    </location>
    <ligand>
        <name>Mn(2+)</name>
        <dbReference type="ChEBI" id="CHEBI:29035"/>
    </ligand>
</feature>
<dbReference type="PANTHER" id="PTHR42909:SF1">
    <property type="entry name" value="CARBOHYDRATE KINASE PFKB DOMAIN-CONTAINING PROTEIN"/>
    <property type="match status" value="1"/>
</dbReference>
<dbReference type="GO" id="GO:0046113">
    <property type="term" value="P:nucleobase catabolic process"/>
    <property type="evidence" value="ECO:0007669"/>
    <property type="project" value="UniProtKB-UniRule"/>
</dbReference>
<dbReference type="GO" id="GO:0005737">
    <property type="term" value="C:cytoplasm"/>
    <property type="evidence" value="ECO:0007669"/>
    <property type="project" value="TreeGrafter"/>
</dbReference>
<keyword evidence="1 6" id="KW-0479">Metal-binding</keyword>
<comment type="catalytic activity">
    <reaction evidence="6">
        <text>D-ribose 5-phosphate + uracil = psi-UMP + H2O</text>
        <dbReference type="Rhea" id="RHEA:18337"/>
        <dbReference type="ChEBI" id="CHEBI:15377"/>
        <dbReference type="ChEBI" id="CHEBI:17568"/>
        <dbReference type="ChEBI" id="CHEBI:58380"/>
        <dbReference type="ChEBI" id="CHEBI:78346"/>
        <dbReference type="EC" id="4.2.1.70"/>
    </reaction>
</comment>
<comment type="similarity">
    <text evidence="6">Belongs to the pseudouridine-5'-phosphate glycosidase family.</text>
</comment>
<dbReference type="EMBL" id="QHKI01000065">
    <property type="protein sequence ID" value="RSM70646.1"/>
    <property type="molecule type" value="Genomic_DNA"/>
</dbReference>
<evidence type="ECO:0000256" key="1">
    <source>
        <dbReference type="ARBA" id="ARBA00022723"/>
    </source>
</evidence>
<evidence type="ECO:0000256" key="3">
    <source>
        <dbReference type="ARBA" id="ARBA00023211"/>
    </source>
</evidence>
<comment type="function">
    <text evidence="6">Catalyzes the reversible cleavage of pseudouridine 5'-phosphate (PsiMP) to ribose 5-phosphate and uracil. Functions biologically in the cleavage direction, as part of a pseudouridine degradation pathway.</text>
</comment>
<dbReference type="SUPFAM" id="SSF110581">
    <property type="entry name" value="Indigoidine synthase A-like"/>
    <property type="match status" value="1"/>
</dbReference>
<protein>
    <recommendedName>
        <fullName evidence="6">Pseudouridine-5'-phosphate glycosidase</fullName>
        <shortName evidence="6">PsiMP glycosidase</shortName>
        <ecNumber evidence="6">4.2.1.70</ecNumber>
    </recommendedName>
</protein>
<dbReference type="Proteomes" id="UP000287547">
    <property type="component" value="Unassembled WGS sequence"/>
</dbReference>
<proteinExistence type="inferred from homology"/>
<feature type="binding site" evidence="6">
    <location>
        <position position="85"/>
    </location>
    <ligand>
        <name>substrate</name>
    </ligand>
</feature>
<dbReference type="AlphaFoldDB" id="A0A428YQG9"/>
<comment type="subunit">
    <text evidence="6">Homotrimer.</text>
</comment>
<dbReference type="InterPro" id="IPR007342">
    <property type="entry name" value="PsuG"/>
</dbReference>
<evidence type="ECO:0000256" key="6">
    <source>
        <dbReference type="HAMAP-Rule" id="MF_01876"/>
    </source>
</evidence>
<accession>A0A428YQG9</accession>
<comment type="caution">
    <text evidence="7">The sequence shown here is derived from an EMBL/GenBank/DDBJ whole genome shotgun (WGS) entry which is preliminary data.</text>
</comment>
<feature type="binding site" evidence="6">
    <location>
        <position position="105"/>
    </location>
    <ligand>
        <name>substrate</name>
    </ligand>
</feature>
<comment type="cofactor">
    <cofactor evidence="6">
        <name>Mn(2+)</name>
        <dbReference type="ChEBI" id="CHEBI:29035"/>
    </cofactor>
    <text evidence="6">Binds 1 Mn(2+) ion per subunit.</text>
</comment>
<sequence>MTVIAIAEEVRAALAAGQGVVALESTILSHGLPPGRNRKVAERLETVVREAGAVPATIAVLDGKIRVGLDEQQIDRVCAAEGLVKLSKRDLGPAIAMKQDGATTVASTAAIAHAAGISVFGTGGLGGVHLPLPGKHSSWDVSADLDALAEIPVLVVSSGVKSVLDIEATLELLETRSVPVVGYQTGHFPAFYLRESPFALSWRVDTPQQAADVVHAHRQVPGQAGILLANPIPPEYEMDRELHDQLLADGVKLLDERGVQGRDVTPVLLEHFHTASGGVSLDANEALVVANVTLAAQIAADLAGR</sequence>
<dbReference type="OrthoDB" id="9805870at2"/>
<dbReference type="Pfam" id="PF04227">
    <property type="entry name" value="Indigoidine_A"/>
    <property type="match status" value="1"/>
</dbReference>
<keyword evidence="3 6" id="KW-0464">Manganese</keyword>
<dbReference type="PANTHER" id="PTHR42909">
    <property type="entry name" value="ZGC:136858"/>
    <property type="match status" value="1"/>
</dbReference>